<dbReference type="EMBL" id="LQOY01000071">
    <property type="protein sequence ID" value="ORV88526.1"/>
    <property type="molecule type" value="Genomic_DNA"/>
</dbReference>
<feature type="region of interest" description="Disordered" evidence="1">
    <location>
        <begin position="40"/>
        <end position="59"/>
    </location>
</feature>
<comment type="caution">
    <text evidence="2">The sequence shown here is derived from an EMBL/GenBank/DDBJ whole genome shotgun (WGS) entry which is preliminary data.</text>
</comment>
<proteinExistence type="predicted"/>
<organism evidence="2 3">
    <name type="scientific">Mycobacterium gordonae</name>
    <dbReference type="NCBI Taxonomy" id="1778"/>
    <lineage>
        <taxon>Bacteria</taxon>
        <taxon>Bacillati</taxon>
        <taxon>Actinomycetota</taxon>
        <taxon>Actinomycetes</taxon>
        <taxon>Mycobacteriales</taxon>
        <taxon>Mycobacteriaceae</taxon>
        <taxon>Mycobacterium</taxon>
    </lineage>
</organism>
<keyword evidence="3" id="KW-1185">Reference proteome</keyword>
<protein>
    <submittedName>
        <fullName evidence="2">Uncharacterized protein</fullName>
    </submittedName>
</protein>
<evidence type="ECO:0000313" key="3">
    <source>
        <dbReference type="Proteomes" id="UP000193928"/>
    </source>
</evidence>
<dbReference type="AlphaFoldDB" id="A0A1X1WPF4"/>
<dbReference type="Proteomes" id="UP000193928">
    <property type="component" value="Unassembled WGS sequence"/>
</dbReference>
<evidence type="ECO:0000313" key="2">
    <source>
        <dbReference type="EMBL" id="ORV88526.1"/>
    </source>
</evidence>
<accession>A0A1X1WPF4</accession>
<feature type="compositionally biased region" description="Polar residues" evidence="1">
    <location>
        <begin position="42"/>
        <end position="59"/>
    </location>
</feature>
<name>A0A1X1WPF4_MYCGO</name>
<evidence type="ECO:0000256" key="1">
    <source>
        <dbReference type="SAM" id="MobiDB-lite"/>
    </source>
</evidence>
<sequence length="59" mass="6563">MGIIGRTCPECGDYFTTNRADRHYCSDDCRNSYGPCGMRLQRNVSPTNTATAQPEQTTT</sequence>
<reference evidence="2 3" key="1">
    <citation type="submission" date="2016-01" db="EMBL/GenBank/DDBJ databases">
        <title>The new phylogeny of the genus Mycobacterium.</title>
        <authorList>
            <person name="Tarcisio F."/>
            <person name="Conor M."/>
            <person name="Antonella G."/>
            <person name="Elisabetta G."/>
            <person name="Giulia F.S."/>
            <person name="Sara T."/>
            <person name="Anna F."/>
            <person name="Clotilde B."/>
            <person name="Roberto B."/>
            <person name="Veronica D.S."/>
            <person name="Fabio R."/>
            <person name="Monica P."/>
            <person name="Olivier J."/>
            <person name="Enrico T."/>
            <person name="Nicola S."/>
        </authorList>
    </citation>
    <scope>NUCLEOTIDE SEQUENCE [LARGE SCALE GENOMIC DNA]</scope>
    <source>
        <strain evidence="2 3">DSM 44160</strain>
    </source>
</reference>
<gene>
    <name evidence="2" type="ORF">AWC08_22310</name>
</gene>